<sequence length="152" mass="16353">MKGGPMLYFWLALAFVAGMMMPMQAGVNSTLALHSNGALWASWISFAVGTLALLGVVVAMRYHWPLTAELKQAPWWAWTGGFMGALFVATGAFLAPRIGAATMVALLVAGQLIMSVILDHFGWATFPQHDINLGRVLGILCLLAGVVLIRMH</sequence>
<name>A0ABS3Z8H4_9GAMM</name>
<reference evidence="2 3" key="1">
    <citation type="submission" date="2020-09" db="EMBL/GenBank/DDBJ databases">
        <authorList>
            <person name="Tanuku N.R.S."/>
        </authorList>
    </citation>
    <scope>NUCLEOTIDE SEQUENCE [LARGE SCALE GENOMIC DNA]</scope>
    <source>
        <strain evidence="2 3">AK62</strain>
    </source>
</reference>
<gene>
    <name evidence="2" type="ORF">H9C73_04525</name>
</gene>
<keyword evidence="1" id="KW-1133">Transmembrane helix</keyword>
<comment type="caution">
    <text evidence="2">The sequence shown here is derived from an EMBL/GenBank/DDBJ whole genome shotgun (WGS) entry which is preliminary data.</text>
</comment>
<keyword evidence="3" id="KW-1185">Reference proteome</keyword>
<keyword evidence="1" id="KW-0472">Membrane</keyword>
<dbReference type="InterPro" id="IPR006750">
    <property type="entry name" value="YdcZ"/>
</dbReference>
<feature type="transmembrane region" description="Helical" evidence="1">
    <location>
        <begin position="133"/>
        <end position="151"/>
    </location>
</feature>
<organism evidence="2 3">
    <name type="scientific">Marinobacterium alkalitolerans</name>
    <dbReference type="NCBI Taxonomy" id="1542925"/>
    <lineage>
        <taxon>Bacteria</taxon>
        <taxon>Pseudomonadati</taxon>
        <taxon>Pseudomonadota</taxon>
        <taxon>Gammaproteobacteria</taxon>
        <taxon>Oceanospirillales</taxon>
        <taxon>Oceanospirillaceae</taxon>
        <taxon>Marinobacterium</taxon>
    </lineage>
</organism>
<evidence type="ECO:0000313" key="2">
    <source>
        <dbReference type="EMBL" id="MBP0047989.1"/>
    </source>
</evidence>
<dbReference type="PANTHER" id="PTHR34821">
    <property type="entry name" value="INNER MEMBRANE PROTEIN YDCZ"/>
    <property type="match status" value="1"/>
</dbReference>
<keyword evidence="1" id="KW-0812">Transmembrane</keyword>
<feature type="transmembrane region" description="Helical" evidence="1">
    <location>
        <begin position="100"/>
        <end position="121"/>
    </location>
</feature>
<accession>A0ABS3Z8H4</accession>
<dbReference type="EMBL" id="JACVEW010000005">
    <property type="protein sequence ID" value="MBP0047989.1"/>
    <property type="molecule type" value="Genomic_DNA"/>
</dbReference>
<protein>
    <submittedName>
        <fullName evidence="2">DMT family transporter</fullName>
    </submittedName>
</protein>
<dbReference type="Pfam" id="PF04657">
    <property type="entry name" value="DMT_YdcZ"/>
    <property type="match status" value="1"/>
</dbReference>
<proteinExistence type="predicted"/>
<dbReference type="Proteomes" id="UP000810171">
    <property type="component" value="Unassembled WGS sequence"/>
</dbReference>
<feature type="transmembrane region" description="Helical" evidence="1">
    <location>
        <begin position="75"/>
        <end position="94"/>
    </location>
</feature>
<feature type="transmembrane region" description="Helical" evidence="1">
    <location>
        <begin position="39"/>
        <end position="63"/>
    </location>
</feature>
<evidence type="ECO:0000313" key="3">
    <source>
        <dbReference type="Proteomes" id="UP000810171"/>
    </source>
</evidence>
<dbReference type="PANTHER" id="PTHR34821:SF2">
    <property type="entry name" value="INNER MEMBRANE PROTEIN YDCZ"/>
    <property type="match status" value="1"/>
</dbReference>
<evidence type="ECO:0000256" key="1">
    <source>
        <dbReference type="SAM" id="Phobius"/>
    </source>
</evidence>